<dbReference type="GO" id="GO:0005737">
    <property type="term" value="C:cytoplasm"/>
    <property type="evidence" value="ECO:0007669"/>
    <property type="project" value="TreeGrafter"/>
</dbReference>
<dbReference type="AlphaFoldDB" id="A0A428TIU9"/>
<sequence>MMLRRRIRRARGLDTGAKRLICNSIVMMNQQYAYVTGAASGCGLAISTFLVRKGVKVFLTDFDEKKLRVAAEQLRSPFAVVNVADWESQVKGFKEAVSQFGRIDYVYPIAGIGENSWIPPLSSDQLPDDFAKPNLSIIEINITGLLYSIALALQQFRRQDVGKHGYRGKILCPGSIMGIYPCAGNPIYNTSKHAVTGLVRSYGRQLPGERITMNAFCPSSIRTEFSNDDYYKKLEEEDLVTPMEGVLEVVEKTFGTSDISGECFEIGPNYHKGQGLVKPKFPDYIDGEMRRVFELINARGNAK</sequence>
<dbReference type="PRINTS" id="PR00081">
    <property type="entry name" value="GDHRDH"/>
</dbReference>
<organism evidence="5 6">
    <name type="scientific">Fusarium oligoseptatum</name>
    <dbReference type="NCBI Taxonomy" id="2604345"/>
    <lineage>
        <taxon>Eukaryota</taxon>
        <taxon>Fungi</taxon>
        <taxon>Dikarya</taxon>
        <taxon>Ascomycota</taxon>
        <taxon>Pezizomycotina</taxon>
        <taxon>Sordariomycetes</taxon>
        <taxon>Hypocreomycetidae</taxon>
        <taxon>Hypocreales</taxon>
        <taxon>Nectriaceae</taxon>
        <taxon>Fusarium</taxon>
        <taxon>Fusarium solani species complex</taxon>
    </lineage>
</organism>
<reference evidence="5 6" key="1">
    <citation type="submission" date="2017-06" db="EMBL/GenBank/DDBJ databases">
        <title>Comparative genomic analysis of Ambrosia Fusariam Clade fungi.</title>
        <authorList>
            <person name="Stajich J.E."/>
            <person name="Carrillo J."/>
            <person name="Kijimoto T."/>
            <person name="Eskalen A."/>
            <person name="O'Donnell K."/>
            <person name="Kasson M."/>
        </authorList>
    </citation>
    <scope>NUCLEOTIDE SEQUENCE [LARGE SCALE GENOMIC DNA]</scope>
    <source>
        <strain evidence="5 6">NRRL62579</strain>
    </source>
</reference>
<proteinExistence type="inferred from homology"/>
<dbReference type="InterPro" id="IPR020904">
    <property type="entry name" value="Sc_DH/Rdtase_CS"/>
</dbReference>
<comment type="caution">
    <text evidence="5">The sequence shown here is derived from an EMBL/GenBank/DDBJ whole genome shotgun (WGS) entry which is preliminary data.</text>
</comment>
<name>A0A428TIU9_9HYPO</name>
<evidence type="ECO:0000256" key="3">
    <source>
        <dbReference type="ARBA" id="ARBA00023002"/>
    </source>
</evidence>
<comment type="similarity">
    <text evidence="1">Belongs to the short-chain dehydrogenases/reductases (SDR) family.</text>
</comment>
<evidence type="ECO:0000313" key="5">
    <source>
        <dbReference type="EMBL" id="RSM01945.1"/>
    </source>
</evidence>
<keyword evidence="3" id="KW-0560">Oxidoreductase</keyword>
<dbReference type="InterPro" id="IPR002347">
    <property type="entry name" value="SDR_fam"/>
</dbReference>
<dbReference type="PANTHER" id="PTHR44229:SF4">
    <property type="entry name" value="15-HYDROXYPROSTAGLANDIN DEHYDROGENASE [NAD(+)]"/>
    <property type="match status" value="1"/>
</dbReference>
<dbReference type="GO" id="GO:0016616">
    <property type="term" value="F:oxidoreductase activity, acting on the CH-OH group of donors, NAD or NADP as acceptor"/>
    <property type="evidence" value="ECO:0007669"/>
    <property type="project" value="TreeGrafter"/>
</dbReference>
<evidence type="ECO:0008006" key="7">
    <source>
        <dbReference type="Google" id="ProtNLM"/>
    </source>
</evidence>
<protein>
    <recommendedName>
        <fullName evidence="7">NAD(P)-binding protein</fullName>
    </recommendedName>
</protein>
<evidence type="ECO:0000256" key="2">
    <source>
        <dbReference type="ARBA" id="ARBA00022857"/>
    </source>
</evidence>
<keyword evidence="4" id="KW-1133">Transmembrane helix</keyword>
<keyword evidence="6" id="KW-1185">Reference proteome</keyword>
<dbReference type="Pfam" id="PF00106">
    <property type="entry name" value="adh_short"/>
    <property type="match status" value="1"/>
</dbReference>
<dbReference type="InterPro" id="IPR036291">
    <property type="entry name" value="NAD(P)-bd_dom_sf"/>
</dbReference>
<keyword evidence="4" id="KW-0472">Membrane</keyword>
<dbReference type="SUPFAM" id="SSF51735">
    <property type="entry name" value="NAD(P)-binding Rossmann-fold domains"/>
    <property type="match status" value="1"/>
</dbReference>
<dbReference type="EMBL" id="NKCK01000080">
    <property type="protein sequence ID" value="RSM01945.1"/>
    <property type="molecule type" value="Genomic_DNA"/>
</dbReference>
<dbReference type="PANTHER" id="PTHR44229">
    <property type="entry name" value="15-HYDROXYPROSTAGLANDIN DEHYDROGENASE [NAD(+)]"/>
    <property type="match status" value="1"/>
</dbReference>
<evidence type="ECO:0000256" key="4">
    <source>
        <dbReference type="SAM" id="Phobius"/>
    </source>
</evidence>
<evidence type="ECO:0000313" key="6">
    <source>
        <dbReference type="Proteomes" id="UP000287144"/>
    </source>
</evidence>
<keyword evidence="4" id="KW-0812">Transmembrane</keyword>
<evidence type="ECO:0000256" key="1">
    <source>
        <dbReference type="ARBA" id="ARBA00006484"/>
    </source>
</evidence>
<keyword evidence="2" id="KW-0521">NADP</keyword>
<feature type="transmembrane region" description="Helical" evidence="4">
    <location>
        <begin position="32"/>
        <end position="51"/>
    </location>
</feature>
<dbReference type="PROSITE" id="PS00061">
    <property type="entry name" value="ADH_SHORT"/>
    <property type="match status" value="1"/>
</dbReference>
<gene>
    <name evidence="5" type="ORF">CEP52_008315</name>
</gene>
<dbReference type="STRING" id="1325735.A0A428TIU9"/>
<accession>A0A428TIU9</accession>
<dbReference type="Gene3D" id="3.40.50.720">
    <property type="entry name" value="NAD(P)-binding Rossmann-like Domain"/>
    <property type="match status" value="1"/>
</dbReference>
<dbReference type="Proteomes" id="UP000287144">
    <property type="component" value="Unassembled WGS sequence"/>
</dbReference>